<sequence length="38" mass="4407">MFSLWLTSCNMNDWRLTDSGSVQVANSDWRLASSRQEN</sequence>
<evidence type="ECO:0000313" key="1">
    <source>
        <dbReference type="EMBL" id="JAH39347.1"/>
    </source>
</evidence>
<dbReference type="AlphaFoldDB" id="A0A0E9SDN8"/>
<organism evidence="1">
    <name type="scientific">Anguilla anguilla</name>
    <name type="common">European freshwater eel</name>
    <name type="synonym">Muraena anguilla</name>
    <dbReference type="NCBI Taxonomy" id="7936"/>
    <lineage>
        <taxon>Eukaryota</taxon>
        <taxon>Metazoa</taxon>
        <taxon>Chordata</taxon>
        <taxon>Craniata</taxon>
        <taxon>Vertebrata</taxon>
        <taxon>Euteleostomi</taxon>
        <taxon>Actinopterygii</taxon>
        <taxon>Neopterygii</taxon>
        <taxon>Teleostei</taxon>
        <taxon>Anguilliformes</taxon>
        <taxon>Anguillidae</taxon>
        <taxon>Anguilla</taxon>
    </lineage>
</organism>
<reference evidence="1" key="2">
    <citation type="journal article" date="2015" name="Fish Shellfish Immunol.">
        <title>Early steps in the European eel (Anguilla anguilla)-Vibrio vulnificus interaction in the gills: Role of the RtxA13 toxin.</title>
        <authorList>
            <person name="Callol A."/>
            <person name="Pajuelo D."/>
            <person name="Ebbesson L."/>
            <person name="Teles M."/>
            <person name="MacKenzie S."/>
            <person name="Amaro C."/>
        </authorList>
    </citation>
    <scope>NUCLEOTIDE SEQUENCE</scope>
</reference>
<proteinExistence type="predicted"/>
<name>A0A0E9SDN8_ANGAN</name>
<protein>
    <submittedName>
        <fullName evidence="1">Uncharacterized protein</fullName>
    </submittedName>
</protein>
<reference evidence="1" key="1">
    <citation type="submission" date="2014-11" db="EMBL/GenBank/DDBJ databases">
        <authorList>
            <person name="Amaro Gonzalez C."/>
        </authorList>
    </citation>
    <scope>NUCLEOTIDE SEQUENCE</scope>
</reference>
<accession>A0A0E9SDN8</accession>
<dbReference type="EMBL" id="GBXM01069230">
    <property type="protein sequence ID" value="JAH39347.1"/>
    <property type="molecule type" value="Transcribed_RNA"/>
</dbReference>